<keyword evidence="9" id="KW-1185">Reference proteome</keyword>
<evidence type="ECO:0000256" key="3">
    <source>
        <dbReference type="ARBA" id="ARBA00022833"/>
    </source>
</evidence>
<reference evidence="8 9" key="1">
    <citation type="submission" date="2023-11" db="EMBL/GenBank/DDBJ databases">
        <authorList>
            <person name="Hedman E."/>
            <person name="Englund M."/>
            <person name="Stromberg M."/>
            <person name="Nyberg Akerstrom W."/>
            <person name="Nylinder S."/>
            <person name="Jareborg N."/>
            <person name="Kallberg Y."/>
            <person name="Kronander E."/>
        </authorList>
    </citation>
    <scope>NUCLEOTIDE SEQUENCE [LARGE SCALE GENOMIC DNA]</scope>
</reference>
<evidence type="ECO:0000259" key="7">
    <source>
        <dbReference type="PROSITE" id="PS50950"/>
    </source>
</evidence>
<gene>
    <name evidence="8" type="ORF">PARMNEM_LOCUS8324</name>
</gene>
<evidence type="ECO:0000256" key="1">
    <source>
        <dbReference type="ARBA" id="ARBA00022723"/>
    </source>
</evidence>
<feature type="compositionally biased region" description="Polar residues" evidence="6">
    <location>
        <begin position="171"/>
        <end position="186"/>
    </location>
</feature>
<sequence>MKENERKCYKCACSPAHDRNITLHRFPKPGRTNSLRCELWAKYCFPDDSWWSPEFQNNLHSRHLMLCTKHFKKSSFIDNFGKRLVKSAVPDEECEKECYNVPSTCRTQLNQAVNHNVSLTLSPPIQNTVQSNILCATEDGSSLKLSVLTKNTDSDNEDSNSSTHENVLIQSNDGVTNASLPSTTQQNPDSDNEDSNSSTHENVLIQSNDGVTNASLPSTTQQNPDSDDEDSNFSTHENVLIQSNDGVTNASLLSITKQNPGNENEVPFKSQTLKDFNVKSNLKTSRKLHLGKHIKTWQQEVKTQGPKLKTICVVILSTFVKNFKKSVQTITKNSDDIKAYALTYYFYSPKAYNFSRKSISLHSMSVCHRAIYSETWITGIPLTQCLRYPGINKYLSHLQRVPLIEVISVIDVRLLIKITCFVNIIHTQTSGR</sequence>
<evidence type="ECO:0000256" key="5">
    <source>
        <dbReference type="PROSITE-ProRule" id="PRU00309"/>
    </source>
</evidence>
<feature type="domain" description="THAP-type" evidence="7">
    <location>
        <begin position="1"/>
        <end position="93"/>
    </location>
</feature>
<keyword evidence="1" id="KW-0479">Metal-binding</keyword>
<keyword evidence="4 5" id="KW-0238">DNA-binding</keyword>
<evidence type="ECO:0000313" key="8">
    <source>
        <dbReference type="EMBL" id="CAK1587514.1"/>
    </source>
</evidence>
<evidence type="ECO:0000256" key="6">
    <source>
        <dbReference type="SAM" id="MobiDB-lite"/>
    </source>
</evidence>
<dbReference type="GO" id="GO:0003677">
    <property type="term" value="F:DNA binding"/>
    <property type="evidence" value="ECO:0007669"/>
    <property type="project" value="UniProtKB-UniRule"/>
</dbReference>
<dbReference type="EMBL" id="CAVLGL010000082">
    <property type="protein sequence ID" value="CAK1587514.1"/>
    <property type="molecule type" value="Genomic_DNA"/>
</dbReference>
<dbReference type="InterPro" id="IPR021896">
    <property type="entry name" value="THAP9-like_HTH"/>
</dbReference>
<comment type="caution">
    <text evidence="8">The sequence shown here is derived from an EMBL/GenBank/DDBJ whole genome shotgun (WGS) entry which is preliminary data.</text>
</comment>
<dbReference type="Pfam" id="PF12017">
    <property type="entry name" value="Tnp_P_element"/>
    <property type="match status" value="1"/>
</dbReference>
<accession>A0AAV1L0D1</accession>
<evidence type="ECO:0000313" key="9">
    <source>
        <dbReference type="Proteomes" id="UP001314205"/>
    </source>
</evidence>
<evidence type="ECO:0000256" key="4">
    <source>
        <dbReference type="ARBA" id="ARBA00023125"/>
    </source>
</evidence>
<evidence type="ECO:0000256" key="2">
    <source>
        <dbReference type="ARBA" id="ARBA00022771"/>
    </source>
</evidence>
<dbReference type="PROSITE" id="PS50950">
    <property type="entry name" value="ZF_THAP"/>
    <property type="match status" value="1"/>
</dbReference>
<keyword evidence="2 5" id="KW-0863">Zinc-finger</keyword>
<name>A0AAV1L0D1_9NEOP</name>
<proteinExistence type="predicted"/>
<keyword evidence="3" id="KW-0862">Zinc</keyword>
<dbReference type="Pfam" id="PF05485">
    <property type="entry name" value="THAP"/>
    <property type="match status" value="1"/>
</dbReference>
<organism evidence="8 9">
    <name type="scientific">Parnassius mnemosyne</name>
    <name type="common">clouded apollo</name>
    <dbReference type="NCBI Taxonomy" id="213953"/>
    <lineage>
        <taxon>Eukaryota</taxon>
        <taxon>Metazoa</taxon>
        <taxon>Ecdysozoa</taxon>
        <taxon>Arthropoda</taxon>
        <taxon>Hexapoda</taxon>
        <taxon>Insecta</taxon>
        <taxon>Pterygota</taxon>
        <taxon>Neoptera</taxon>
        <taxon>Endopterygota</taxon>
        <taxon>Lepidoptera</taxon>
        <taxon>Glossata</taxon>
        <taxon>Ditrysia</taxon>
        <taxon>Papilionoidea</taxon>
        <taxon>Papilionidae</taxon>
        <taxon>Parnassiinae</taxon>
        <taxon>Parnassini</taxon>
        <taxon>Parnassius</taxon>
        <taxon>Driopa</taxon>
    </lineage>
</organism>
<protein>
    <recommendedName>
        <fullName evidence="7">THAP-type domain-containing protein</fullName>
    </recommendedName>
</protein>
<dbReference type="InterPro" id="IPR006612">
    <property type="entry name" value="THAP_Znf"/>
</dbReference>
<dbReference type="Proteomes" id="UP001314205">
    <property type="component" value="Unassembled WGS sequence"/>
</dbReference>
<dbReference type="GO" id="GO:0008270">
    <property type="term" value="F:zinc ion binding"/>
    <property type="evidence" value="ECO:0007669"/>
    <property type="project" value="UniProtKB-KW"/>
</dbReference>
<dbReference type="SUPFAM" id="SSF57716">
    <property type="entry name" value="Glucocorticoid receptor-like (DNA-binding domain)"/>
    <property type="match status" value="1"/>
</dbReference>
<dbReference type="AlphaFoldDB" id="A0AAV1L0D1"/>
<feature type="compositionally biased region" description="Polar residues" evidence="6">
    <location>
        <begin position="199"/>
        <end position="224"/>
    </location>
</feature>
<feature type="region of interest" description="Disordered" evidence="6">
    <location>
        <begin position="171"/>
        <end position="233"/>
    </location>
</feature>